<keyword evidence="2" id="KW-0812">Transmembrane</keyword>
<feature type="transmembrane region" description="Helical" evidence="2">
    <location>
        <begin position="9"/>
        <end position="29"/>
    </location>
</feature>
<feature type="region of interest" description="Disordered" evidence="1">
    <location>
        <begin position="186"/>
        <end position="209"/>
    </location>
</feature>
<dbReference type="InterPro" id="IPR025445">
    <property type="entry name" value="DUF4191"/>
</dbReference>
<evidence type="ECO:0000256" key="2">
    <source>
        <dbReference type="SAM" id="Phobius"/>
    </source>
</evidence>
<evidence type="ECO:0000313" key="3">
    <source>
        <dbReference type="EMBL" id="NYI68326.1"/>
    </source>
</evidence>
<gene>
    <name evidence="3" type="ORF">BJY26_002632</name>
</gene>
<dbReference type="EMBL" id="JACBZP010000001">
    <property type="protein sequence ID" value="NYI68326.1"/>
    <property type="molecule type" value="Genomic_DNA"/>
</dbReference>
<proteinExistence type="predicted"/>
<dbReference type="Proteomes" id="UP000539111">
    <property type="component" value="Unassembled WGS sequence"/>
</dbReference>
<protein>
    <recommendedName>
        <fullName evidence="5">DUF4191 family protein</fullName>
    </recommendedName>
</protein>
<keyword evidence="4" id="KW-1185">Reference proteome</keyword>
<accession>A0A7Z0D3W2</accession>
<reference evidence="3 4" key="1">
    <citation type="submission" date="2020-07" db="EMBL/GenBank/DDBJ databases">
        <title>Sequencing the genomes of 1000 actinobacteria strains.</title>
        <authorList>
            <person name="Klenk H.-P."/>
        </authorList>
    </citation>
    <scope>NUCLEOTIDE SEQUENCE [LARGE SCALE GENOMIC DNA]</scope>
    <source>
        <strain evidence="3 4">DSM 26341</strain>
    </source>
</reference>
<keyword evidence="2" id="KW-1133">Transmembrane helix</keyword>
<dbReference type="Pfam" id="PF13829">
    <property type="entry name" value="DUF4191"/>
    <property type="match status" value="1"/>
</dbReference>
<comment type="caution">
    <text evidence="3">The sequence shown here is derived from an EMBL/GenBank/DDBJ whole genome shotgun (WGS) entry which is preliminary data.</text>
</comment>
<sequence length="209" mass="22569">MTRRQNPAVVWWMLLAFFGLVFIGAVAGFIVGHAIYATVLGVAFGILAAMFVLARMAERAAFKQIDGQPGAVGSALGTLKRGWSVEEQPVVIEPRTQDLVFRATGKAGVVLVSEGPAQRAARILGKEKKRTSRVLPNVPVHLIQAGNGDNQVPLRKLNRTVTKLKPELTKAEVLAVRKRLTALPSSAMPIPKGVDPARARPDRKGLRGR</sequence>
<dbReference type="AlphaFoldDB" id="A0A7Z0D3W2"/>
<evidence type="ECO:0008006" key="5">
    <source>
        <dbReference type="Google" id="ProtNLM"/>
    </source>
</evidence>
<evidence type="ECO:0000256" key="1">
    <source>
        <dbReference type="SAM" id="MobiDB-lite"/>
    </source>
</evidence>
<feature type="transmembrane region" description="Helical" evidence="2">
    <location>
        <begin position="35"/>
        <end position="54"/>
    </location>
</feature>
<keyword evidence="2" id="KW-0472">Membrane</keyword>
<name>A0A7Z0D3W2_9MICO</name>
<organism evidence="3 4">
    <name type="scientific">Spelaeicoccus albus</name>
    <dbReference type="NCBI Taxonomy" id="1280376"/>
    <lineage>
        <taxon>Bacteria</taxon>
        <taxon>Bacillati</taxon>
        <taxon>Actinomycetota</taxon>
        <taxon>Actinomycetes</taxon>
        <taxon>Micrococcales</taxon>
        <taxon>Brevibacteriaceae</taxon>
        <taxon>Spelaeicoccus</taxon>
    </lineage>
</organism>
<evidence type="ECO:0000313" key="4">
    <source>
        <dbReference type="Proteomes" id="UP000539111"/>
    </source>
</evidence>
<feature type="compositionally biased region" description="Basic and acidic residues" evidence="1">
    <location>
        <begin position="195"/>
        <end position="209"/>
    </location>
</feature>